<name>A0A6J4KFC4_9BACT</name>
<evidence type="ECO:0008006" key="2">
    <source>
        <dbReference type="Google" id="ProtNLM"/>
    </source>
</evidence>
<organism evidence="1">
    <name type="scientific">uncultured Gemmatimonadota bacterium</name>
    <dbReference type="NCBI Taxonomy" id="203437"/>
    <lineage>
        <taxon>Bacteria</taxon>
        <taxon>Pseudomonadati</taxon>
        <taxon>Gemmatimonadota</taxon>
        <taxon>environmental samples</taxon>
    </lineage>
</organism>
<proteinExistence type="predicted"/>
<accession>A0A6J4KFC4</accession>
<sequence length="199" mass="21628">MKRHFVVLALLAAAACGTDPKVVVRATLERGGAPIADLPVQLLPYDRQALIDSLGKAADDPEPELPQEVLQQQQALQAEAAEVRQRGDTAVARWTAARRALTAQLAAHQRARAAWADSAYKDFPEVARAAAAAKELSEASDTTDAAGRAELPAEEGQYWVYARYVLPDTELEWNVRMTLTGDSTVVPLTRANAKERPLF</sequence>
<protein>
    <recommendedName>
        <fullName evidence="2">Lipoprotein</fullName>
    </recommendedName>
</protein>
<dbReference type="EMBL" id="CADCTW010000035">
    <property type="protein sequence ID" value="CAA9303258.1"/>
    <property type="molecule type" value="Genomic_DNA"/>
</dbReference>
<dbReference type="PROSITE" id="PS51257">
    <property type="entry name" value="PROKAR_LIPOPROTEIN"/>
    <property type="match status" value="1"/>
</dbReference>
<dbReference type="AlphaFoldDB" id="A0A6J4KFC4"/>
<reference evidence="1" key="1">
    <citation type="submission" date="2020-02" db="EMBL/GenBank/DDBJ databases">
        <authorList>
            <person name="Meier V. D."/>
        </authorList>
    </citation>
    <scope>NUCLEOTIDE SEQUENCE</scope>
    <source>
        <strain evidence="1">AVDCRST_MAG68</strain>
    </source>
</reference>
<gene>
    <name evidence="1" type="ORF">AVDCRST_MAG68-636</name>
</gene>
<evidence type="ECO:0000313" key="1">
    <source>
        <dbReference type="EMBL" id="CAA9303258.1"/>
    </source>
</evidence>